<dbReference type="Proteomes" id="UP000826462">
    <property type="component" value="Chromosome 2"/>
</dbReference>
<proteinExistence type="predicted"/>
<dbReference type="EMBL" id="CP080096">
    <property type="protein sequence ID" value="QYD71462.1"/>
    <property type="molecule type" value="Genomic_DNA"/>
</dbReference>
<reference evidence="2 3" key="1">
    <citation type="submission" date="2021-07" db="EMBL/GenBank/DDBJ databases">
        <title>Paraburkholderia edwinii protects Aspergillus sp. from phenazines by acting as a toxin sponge.</title>
        <authorList>
            <person name="Dahlstrom K.M."/>
            <person name="Newman D.K."/>
        </authorList>
    </citation>
    <scope>NUCLEOTIDE SEQUENCE [LARGE SCALE GENOMIC DNA]</scope>
    <source>
        <strain evidence="2 3">Pe01</strain>
    </source>
</reference>
<feature type="region of interest" description="Disordered" evidence="1">
    <location>
        <begin position="1"/>
        <end position="26"/>
    </location>
</feature>
<feature type="compositionally biased region" description="Polar residues" evidence="1">
    <location>
        <begin position="11"/>
        <end position="25"/>
    </location>
</feature>
<dbReference type="InterPro" id="IPR017853">
    <property type="entry name" value="GH"/>
</dbReference>
<evidence type="ECO:0000313" key="2">
    <source>
        <dbReference type="EMBL" id="QYD71462.1"/>
    </source>
</evidence>
<dbReference type="Gene3D" id="3.20.20.80">
    <property type="entry name" value="Glycosidases"/>
    <property type="match status" value="1"/>
</dbReference>
<dbReference type="RefSeq" id="WP_219800891.1">
    <property type="nucleotide sequence ID" value="NZ_CP080096.1"/>
</dbReference>
<protein>
    <recommendedName>
        <fullName evidence="4">Cellulase (Glycosyl hydrolase family 5)</fullName>
    </recommendedName>
</protein>
<evidence type="ECO:0008006" key="4">
    <source>
        <dbReference type="Google" id="ProtNLM"/>
    </source>
</evidence>
<evidence type="ECO:0000256" key="1">
    <source>
        <dbReference type="SAM" id="MobiDB-lite"/>
    </source>
</evidence>
<evidence type="ECO:0000313" key="3">
    <source>
        <dbReference type="Proteomes" id="UP000826462"/>
    </source>
</evidence>
<keyword evidence="3" id="KW-1185">Reference proteome</keyword>
<dbReference type="SUPFAM" id="SSF51445">
    <property type="entry name" value="(Trans)glycosidases"/>
    <property type="match status" value="1"/>
</dbReference>
<gene>
    <name evidence="2" type="ORF">KZJ38_31085</name>
</gene>
<organism evidence="2 3">
    <name type="scientific">Paraburkholderia edwinii</name>
    <dbReference type="NCBI Taxonomy" id="2861782"/>
    <lineage>
        <taxon>Bacteria</taxon>
        <taxon>Pseudomonadati</taxon>
        <taxon>Pseudomonadota</taxon>
        <taxon>Betaproteobacteria</taxon>
        <taxon>Burkholderiales</taxon>
        <taxon>Burkholderiaceae</taxon>
        <taxon>Paraburkholderia</taxon>
    </lineage>
</organism>
<name>A0ABX8UR29_9BURK</name>
<sequence length="362" mass="39071">MKHARLPVLPNSGTADTATLSTGEPSHQLRRTRSAILALMFACACHSPFTVAAPAEPSVRADTQPTQVGVQVKLETFTIDDARAIRAAGFSFVRLGIWTNALHDKAYQARMRAAFIAAGKAGLPVLVTFRSTRPLAAQALQRSPDISPDISPDAELDASARRFATAVLDIAHEFRAQILAIELWNEPDLSKYWPTGSVETTFGPFMRTVCSQLAARPHEVPVYGYGLARAPVRGTLADALLQAAISGMPGCIDAVSYHAYGMTPEAIEAASREIRARYGMPAVITEWGVPSKGTLGGQAAQTRRVGDFLAALPDMKTPLVSIYEWKDTPTGANLRERNYGLVVTAEQPKPALQAVRNVLLKR</sequence>
<accession>A0ABX8UR29</accession>